<feature type="transmembrane region" description="Helical" evidence="1">
    <location>
        <begin position="150"/>
        <end position="172"/>
    </location>
</feature>
<keyword evidence="4" id="KW-1185">Reference proteome</keyword>
<evidence type="ECO:0000313" key="4">
    <source>
        <dbReference type="Proteomes" id="UP001168363"/>
    </source>
</evidence>
<keyword evidence="1" id="KW-0812">Transmembrane</keyword>
<keyword evidence="1" id="KW-0472">Membrane</keyword>
<protein>
    <submittedName>
        <fullName evidence="3">DUF4328 domain-containing protein</fullName>
    </submittedName>
</protein>
<name>A0ABT8TVZ3_9ACTN</name>
<feature type="transmembrane region" description="Helical" evidence="1">
    <location>
        <begin position="21"/>
        <end position="45"/>
    </location>
</feature>
<dbReference type="InterPro" id="IPR025565">
    <property type="entry name" value="DUF4328"/>
</dbReference>
<dbReference type="EMBL" id="JAULSC010000047">
    <property type="protein sequence ID" value="MDO3398124.1"/>
    <property type="molecule type" value="Genomic_DNA"/>
</dbReference>
<dbReference type="Proteomes" id="UP001168363">
    <property type="component" value="Unassembled WGS sequence"/>
</dbReference>
<comment type="caution">
    <text evidence="3">The sequence shown here is derived from an EMBL/GenBank/DDBJ whole genome shotgun (WGS) entry which is preliminary data.</text>
</comment>
<organism evidence="3 4">
    <name type="scientific">Nocardioides cremeus</name>
    <dbReference type="NCBI Taxonomy" id="3058044"/>
    <lineage>
        <taxon>Bacteria</taxon>
        <taxon>Bacillati</taxon>
        <taxon>Actinomycetota</taxon>
        <taxon>Actinomycetes</taxon>
        <taxon>Propionibacteriales</taxon>
        <taxon>Nocardioidaceae</taxon>
        <taxon>Nocardioides</taxon>
    </lineage>
</organism>
<evidence type="ECO:0000259" key="2">
    <source>
        <dbReference type="Pfam" id="PF14219"/>
    </source>
</evidence>
<evidence type="ECO:0000313" key="3">
    <source>
        <dbReference type="EMBL" id="MDO3398124.1"/>
    </source>
</evidence>
<dbReference type="Pfam" id="PF14219">
    <property type="entry name" value="DUF4328"/>
    <property type="match status" value="1"/>
</dbReference>
<gene>
    <name evidence="3" type="ORF">QWJ41_20555</name>
</gene>
<feature type="transmembrane region" description="Helical" evidence="1">
    <location>
        <begin position="71"/>
        <end position="93"/>
    </location>
</feature>
<reference evidence="3" key="1">
    <citation type="submission" date="2023-06" db="EMBL/GenBank/DDBJ databases">
        <title>Genome sequence of Nocardioides sp. SOB44.</title>
        <authorList>
            <person name="Zhang G."/>
        </authorList>
    </citation>
    <scope>NUCLEOTIDE SEQUENCE</scope>
    <source>
        <strain evidence="3">SOB44</strain>
    </source>
</reference>
<feature type="transmembrane region" description="Helical" evidence="1">
    <location>
        <begin position="192"/>
        <end position="209"/>
    </location>
</feature>
<feature type="domain" description="DUF4328" evidence="2">
    <location>
        <begin position="56"/>
        <end position="213"/>
    </location>
</feature>
<accession>A0ABT8TVZ3</accession>
<dbReference type="RefSeq" id="WP_302710339.1">
    <property type="nucleotide sequence ID" value="NZ_JAULSC010000047.1"/>
</dbReference>
<sequence>MTTATQSSRPALGPGWSTLSQALVAILGLALLGNLLNGAFSFWAWRTFSGWADEPAAVDLGQATAYDTGTAVAALVLSLVHLAVLVLMITWLFQAHRSDRMDPSRLEHRSGWAIGGWFVPFLNLVRPYQVVEDVRVASQSSLGRQSDVVLAWRLTVVGASIAGRVTAALVSGAGASDSETISAIASANLSDVVGSVLWVAAAILGIVVVRSTTRLVQQSPHVPVSAAA</sequence>
<proteinExistence type="predicted"/>
<keyword evidence="1" id="KW-1133">Transmembrane helix</keyword>
<evidence type="ECO:0000256" key="1">
    <source>
        <dbReference type="SAM" id="Phobius"/>
    </source>
</evidence>